<accession>A0ABV9UAZ7</accession>
<evidence type="ECO:0000313" key="3">
    <source>
        <dbReference type="Proteomes" id="UP001595872"/>
    </source>
</evidence>
<protein>
    <submittedName>
        <fullName evidence="2">Uncharacterized protein</fullName>
    </submittedName>
</protein>
<evidence type="ECO:0000256" key="1">
    <source>
        <dbReference type="SAM" id="SignalP"/>
    </source>
</evidence>
<feature type="chain" id="PRO_5045731515" evidence="1">
    <location>
        <begin position="28"/>
        <end position="142"/>
    </location>
</feature>
<organism evidence="2 3">
    <name type="scientific">Actinomadura gamaensis</name>
    <dbReference type="NCBI Taxonomy" id="1763541"/>
    <lineage>
        <taxon>Bacteria</taxon>
        <taxon>Bacillati</taxon>
        <taxon>Actinomycetota</taxon>
        <taxon>Actinomycetes</taxon>
        <taxon>Streptosporangiales</taxon>
        <taxon>Thermomonosporaceae</taxon>
        <taxon>Actinomadura</taxon>
    </lineage>
</organism>
<dbReference type="Proteomes" id="UP001595872">
    <property type="component" value="Unassembled WGS sequence"/>
</dbReference>
<sequence>MKSTMRRLAVTGAVAVVATGIAAPAMADQDAAKVSCGGKFQKVMELKRGSVHGAKISGRYAKWHTSKEAEGYYVPYGKAHAEKLSSHAVVCLVSDKGGRISLRPATRAQLQAAVNKPWTWRYFKVSFNRYGHVNKIVQQYHP</sequence>
<keyword evidence="3" id="KW-1185">Reference proteome</keyword>
<dbReference type="EMBL" id="JBHSIT010000019">
    <property type="protein sequence ID" value="MFC4913758.1"/>
    <property type="molecule type" value="Genomic_DNA"/>
</dbReference>
<dbReference type="RefSeq" id="WP_378264983.1">
    <property type="nucleotide sequence ID" value="NZ_JBHSIT010000019.1"/>
</dbReference>
<keyword evidence="1" id="KW-0732">Signal</keyword>
<name>A0ABV9UAZ7_9ACTN</name>
<gene>
    <name evidence="2" type="ORF">ACFPCY_41175</name>
</gene>
<proteinExistence type="predicted"/>
<feature type="signal peptide" evidence="1">
    <location>
        <begin position="1"/>
        <end position="27"/>
    </location>
</feature>
<comment type="caution">
    <text evidence="2">The sequence shown here is derived from an EMBL/GenBank/DDBJ whole genome shotgun (WGS) entry which is preliminary data.</text>
</comment>
<evidence type="ECO:0000313" key="2">
    <source>
        <dbReference type="EMBL" id="MFC4913758.1"/>
    </source>
</evidence>
<reference evidence="3" key="1">
    <citation type="journal article" date="2019" name="Int. J. Syst. Evol. Microbiol.">
        <title>The Global Catalogue of Microorganisms (GCM) 10K type strain sequencing project: providing services to taxonomists for standard genome sequencing and annotation.</title>
        <authorList>
            <consortium name="The Broad Institute Genomics Platform"/>
            <consortium name="The Broad Institute Genome Sequencing Center for Infectious Disease"/>
            <person name="Wu L."/>
            <person name="Ma J."/>
        </authorList>
    </citation>
    <scope>NUCLEOTIDE SEQUENCE [LARGE SCALE GENOMIC DNA]</scope>
    <source>
        <strain evidence="3">KLKA75</strain>
    </source>
</reference>